<comment type="caution">
    <text evidence="3">The sequence shown here is derived from an EMBL/GenBank/DDBJ whole genome shotgun (WGS) entry which is preliminary data.</text>
</comment>
<keyword evidence="2" id="KW-0812">Transmembrane</keyword>
<evidence type="ECO:0000256" key="2">
    <source>
        <dbReference type="SAM" id="Phobius"/>
    </source>
</evidence>
<organism evidence="3 4">
    <name type="scientific">Thelonectria olida</name>
    <dbReference type="NCBI Taxonomy" id="1576542"/>
    <lineage>
        <taxon>Eukaryota</taxon>
        <taxon>Fungi</taxon>
        <taxon>Dikarya</taxon>
        <taxon>Ascomycota</taxon>
        <taxon>Pezizomycotina</taxon>
        <taxon>Sordariomycetes</taxon>
        <taxon>Hypocreomycetidae</taxon>
        <taxon>Hypocreales</taxon>
        <taxon>Nectriaceae</taxon>
        <taxon>Thelonectria</taxon>
    </lineage>
</organism>
<dbReference type="Pfam" id="PF01544">
    <property type="entry name" value="CorA"/>
    <property type="match status" value="1"/>
</dbReference>
<dbReference type="AlphaFoldDB" id="A0A9P8VQI6"/>
<feature type="transmembrane region" description="Helical" evidence="2">
    <location>
        <begin position="171"/>
        <end position="196"/>
    </location>
</feature>
<evidence type="ECO:0000313" key="3">
    <source>
        <dbReference type="EMBL" id="KAH6869568.1"/>
    </source>
</evidence>
<feature type="transmembrane region" description="Helical" evidence="2">
    <location>
        <begin position="139"/>
        <end position="159"/>
    </location>
</feature>
<keyword evidence="4" id="KW-1185">Reference proteome</keyword>
<sequence length="268" mass="30614">MNPKTYTTLLFDDETFSRSRLYFWILGCLNEFNISIEDNIKQWKLFRQARISRVLDPSSKSSSESSPKSPSSTFDKSHDYTKLQELDKRAGEILRSLEDLQAQFQAKMATVQALRDGLFNASALMESRSSTRLGQNVQLLTYVSIFYLPLGFCAALWAIPNITDGATRIPFILAAFVVGFVTYAVVFNLGNIAGILGKLYSGYRARLLRQMEEDGIPSWQERRKQFEEFPPNQEQKIPSEWWIFAYQMRRLFRAKKPASATGSGATRV</sequence>
<dbReference type="OrthoDB" id="426293at2759"/>
<keyword evidence="2" id="KW-1133">Transmembrane helix</keyword>
<reference evidence="3 4" key="1">
    <citation type="journal article" date="2021" name="Nat. Commun.">
        <title>Genetic determinants of endophytism in the Arabidopsis root mycobiome.</title>
        <authorList>
            <person name="Mesny F."/>
            <person name="Miyauchi S."/>
            <person name="Thiergart T."/>
            <person name="Pickel B."/>
            <person name="Atanasova L."/>
            <person name="Karlsson M."/>
            <person name="Huettel B."/>
            <person name="Barry K.W."/>
            <person name="Haridas S."/>
            <person name="Chen C."/>
            <person name="Bauer D."/>
            <person name="Andreopoulos W."/>
            <person name="Pangilinan J."/>
            <person name="LaButti K."/>
            <person name="Riley R."/>
            <person name="Lipzen A."/>
            <person name="Clum A."/>
            <person name="Drula E."/>
            <person name="Henrissat B."/>
            <person name="Kohler A."/>
            <person name="Grigoriev I.V."/>
            <person name="Martin F.M."/>
            <person name="Hacquard S."/>
        </authorList>
    </citation>
    <scope>NUCLEOTIDE SEQUENCE [LARGE SCALE GENOMIC DNA]</scope>
    <source>
        <strain evidence="3 4">MPI-CAGE-CH-0241</strain>
    </source>
</reference>
<feature type="region of interest" description="Disordered" evidence="1">
    <location>
        <begin position="57"/>
        <end position="77"/>
    </location>
</feature>
<dbReference type="EMBL" id="JAGPYM010000069">
    <property type="protein sequence ID" value="KAH6869568.1"/>
    <property type="molecule type" value="Genomic_DNA"/>
</dbReference>
<accession>A0A9P8VQI6</accession>
<protein>
    <submittedName>
        <fullName evidence="3">Uncharacterized protein</fullName>
    </submittedName>
</protein>
<name>A0A9P8VQI6_9HYPO</name>
<gene>
    <name evidence="3" type="ORF">B0T10DRAFT_418339</name>
</gene>
<feature type="compositionally biased region" description="Low complexity" evidence="1">
    <location>
        <begin position="57"/>
        <end position="72"/>
    </location>
</feature>
<evidence type="ECO:0000313" key="4">
    <source>
        <dbReference type="Proteomes" id="UP000777438"/>
    </source>
</evidence>
<dbReference type="Proteomes" id="UP000777438">
    <property type="component" value="Unassembled WGS sequence"/>
</dbReference>
<keyword evidence="2" id="KW-0472">Membrane</keyword>
<evidence type="ECO:0000256" key="1">
    <source>
        <dbReference type="SAM" id="MobiDB-lite"/>
    </source>
</evidence>
<dbReference type="InterPro" id="IPR002523">
    <property type="entry name" value="MgTranspt_CorA/ZnTranspt_ZntB"/>
</dbReference>
<proteinExistence type="predicted"/>